<gene>
    <name evidence="2" type="ORF">E3N88_28024</name>
</gene>
<evidence type="ECO:0000256" key="1">
    <source>
        <dbReference type="SAM" id="MobiDB-lite"/>
    </source>
</evidence>
<dbReference type="EMBL" id="SZYD01000014">
    <property type="protein sequence ID" value="KAD4179433.1"/>
    <property type="molecule type" value="Genomic_DNA"/>
</dbReference>
<dbReference type="Proteomes" id="UP000326396">
    <property type="component" value="Linkage Group LG4"/>
</dbReference>
<organism evidence="2 3">
    <name type="scientific">Mikania micrantha</name>
    <name type="common">bitter vine</name>
    <dbReference type="NCBI Taxonomy" id="192012"/>
    <lineage>
        <taxon>Eukaryota</taxon>
        <taxon>Viridiplantae</taxon>
        <taxon>Streptophyta</taxon>
        <taxon>Embryophyta</taxon>
        <taxon>Tracheophyta</taxon>
        <taxon>Spermatophyta</taxon>
        <taxon>Magnoliopsida</taxon>
        <taxon>eudicotyledons</taxon>
        <taxon>Gunneridae</taxon>
        <taxon>Pentapetalae</taxon>
        <taxon>asterids</taxon>
        <taxon>campanulids</taxon>
        <taxon>Asterales</taxon>
        <taxon>Asteraceae</taxon>
        <taxon>Asteroideae</taxon>
        <taxon>Heliantheae alliance</taxon>
        <taxon>Eupatorieae</taxon>
        <taxon>Mikania</taxon>
    </lineage>
</organism>
<comment type="caution">
    <text evidence="2">The sequence shown here is derived from an EMBL/GenBank/DDBJ whole genome shotgun (WGS) entry which is preliminary data.</text>
</comment>
<dbReference type="AlphaFoldDB" id="A0A5N6MYC5"/>
<dbReference type="PANTHER" id="PTHR33499:SF11">
    <property type="entry name" value="NO APICAL MERISTEM-ASSOCIATED C-TERMINAL DOMAIN-CONTAINING PROTEIN"/>
    <property type="match status" value="1"/>
</dbReference>
<sequence length="266" mass="30687">MADVAGYHGGDGGDEPPHGHSYRVPNSCESSKPSKRRSSGKNLNLYDKFQKNGSRPLPIEFDFSSNLYRAVGENYQLFIRLISNEVDRHAPFHYRSWQEVPGDVKMSILTTLHNYFDLAQYHNTEYWDGIKLGIQADCANRYKDRKTKLKKHFDKVGGYDNTERAKQNPPKGVGPEEWVQLIDGLFTTSTYKNRSMKNTANRSKQLYGSYHGTQSYAQRRYDEVKEGGTPQHVEGWRDMHYKGSSGWYNQLVEQHWDSSTFRGCPQ</sequence>
<name>A0A5N6MYC5_9ASTR</name>
<keyword evidence="3" id="KW-1185">Reference proteome</keyword>
<dbReference type="PANTHER" id="PTHR33499">
    <property type="entry name" value="OS12G0282400 PROTEIN-RELATED"/>
    <property type="match status" value="1"/>
</dbReference>
<feature type="region of interest" description="Disordered" evidence="1">
    <location>
        <begin position="1"/>
        <end position="49"/>
    </location>
</feature>
<evidence type="ECO:0000313" key="2">
    <source>
        <dbReference type="EMBL" id="KAD4179433.1"/>
    </source>
</evidence>
<dbReference type="OrthoDB" id="1636814at2759"/>
<accession>A0A5N6MYC5</accession>
<proteinExistence type="predicted"/>
<evidence type="ECO:0000313" key="3">
    <source>
        <dbReference type="Proteomes" id="UP000326396"/>
    </source>
</evidence>
<reference evidence="2 3" key="1">
    <citation type="submission" date="2019-05" db="EMBL/GenBank/DDBJ databases">
        <title>Mikania micrantha, genome provides insights into the molecular mechanism of rapid growth.</title>
        <authorList>
            <person name="Liu B."/>
        </authorList>
    </citation>
    <scope>NUCLEOTIDE SEQUENCE [LARGE SCALE GENOMIC DNA]</scope>
    <source>
        <strain evidence="2">NLD-2019</strain>
        <tissue evidence="2">Leaf</tissue>
    </source>
</reference>
<protein>
    <submittedName>
        <fullName evidence="2">Uncharacterized protein</fullName>
    </submittedName>
</protein>